<dbReference type="AlphaFoldDB" id="N2ALU1"/>
<comment type="caution">
    <text evidence="2">The sequence shown here is derived from an EMBL/GenBank/DDBJ whole genome shotgun (WGS) entry which is preliminary data.</text>
</comment>
<dbReference type="HOGENOM" id="CLU_173863_1_0_9"/>
<dbReference type="eggNOG" id="ENOG5032XF6">
    <property type="taxonomic scope" value="Bacteria"/>
</dbReference>
<evidence type="ECO:0000259" key="1">
    <source>
        <dbReference type="Pfam" id="PF21757"/>
    </source>
</evidence>
<evidence type="ECO:0000313" key="3">
    <source>
        <dbReference type="Proteomes" id="UP000012589"/>
    </source>
</evidence>
<dbReference type="PATRIC" id="fig|1235802.3.peg.2648"/>
<sequence>MKQIDLEELKKVDVRTVDVSALEDIEKVKVDSSLSAGERWRDFAEKIKNPFCFICNGMIVKISYSEGKESLENKLVQLCMSMEE</sequence>
<dbReference type="Pfam" id="PF21757">
    <property type="entry name" value="DUF6870"/>
    <property type="match status" value="1"/>
</dbReference>
<reference evidence="2 3" key="1">
    <citation type="journal article" date="2014" name="Genome Announc.">
        <title>Draft genome sequences of the altered schaedler flora, a defined bacterial community from gnotobiotic mice.</title>
        <authorList>
            <person name="Wannemuehler M.J."/>
            <person name="Overstreet A.M."/>
            <person name="Ward D.V."/>
            <person name="Phillips G.J."/>
        </authorList>
    </citation>
    <scope>NUCLEOTIDE SEQUENCE [LARGE SCALE GENOMIC DNA]</scope>
    <source>
        <strain evidence="2 3">ASF492</strain>
    </source>
</reference>
<name>N2ALU1_9FIRM</name>
<feature type="domain" description="DUF6870" evidence="1">
    <location>
        <begin position="9"/>
        <end position="78"/>
    </location>
</feature>
<dbReference type="STRING" id="1235802.C823_02504"/>
<protein>
    <recommendedName>
        <fullName evidence="1">DUF6870 domain-containing protein</fullName>
    </recommendedName>
</protein>
<proteinExistence type="predicted"/>
<gene>
    <name evidence="2" type="ORF">C823_02504</name>
</gene>
<keyword evidence="3" id="KW-1185">Reference proteome</keyword>
<organism evidence="2 3">
    <name type="scientific">Eubacterium plexicaudatum ASF492</name>
    <dbReference type="NCBI Taxonomy" id="1235802"/>
    <lineage>
        <taxon>Bacteria</taxon>
        <taxon>Bacillati</taxon>
        <taxon>Bacillota</taxon>
        <taxon>Clostridia</taxon>
        <taxon>Eubacteriales</taxon>
        <taxon>Eubacteriaceae</taxon>
        <taxon>Eubacterium</taxon>
    </lineage>
</organism>
<dbReference type="InterPro" id="IPR049222">
    <property type="entry name" value="DUF6870"/>
</dbReference>
<dbReference type="EMBL" id="AQFT01000074">
    <property type="protein sequence ID" value="EMZ27045.1"/>
    <property type="molecule type" value="Genomic_DNA"/>
</dbReference>
<accession>N2ALU1</accession>
<dbReference type="Proteomes" id="UP000012589">
    <property type="component" value="Unassembled WGS sequence"/>
</dbReference>
<evidence type="ECO:0000313" key="2">
    <source>
        <dbReference type="EMBL" id="EMZ27045.1"/>
    </source>
</evidence>
<dbReference type="OrthoDB" id="9797040at2"/>